<dbReference type="GO" id="GO:0006298">
    <property type="term" value="P:mismatch repair"/>
    <property type="evidence" value="ECO:0007669"/>
    <property type="project" value="TreeGrafter"/>
</dbReference>
<keyword evidence="9" id="KW-0378">Hydrolase</keyword>
<dbReference type="Proteomes" id="UP000283255">
    <property type="component" value="Unassembled WGS sequence"/>
</dbReference>
<comment type="function">
    <text evidence="2">Adenine glycosylase active on G-A mispairs. MutY also corrects error-prone DNA synthesis past GO lesions which are due to the oxidatively damaged form of guanine: 7,8-dihydro-8-oxoguanine (8-oxo-dGTP).</text>
</comment>
<dbReference type="SMART" id="SM00525">
    <property type="entry name" value="FES"/>
    <property type="match status" value="1"/>
</dbReference>
<dbReference type="Gene3D" id="1.10.1670.10">
    <property type="entry name" value="Helix-hairpin-Helix base-excision DNA repair enzymes (C-terminal)"/>
    <property type="match status" value="1"/>
</dbReference>
<feature type="domain" description="HhH-GPD" evidence="15">
    <location>
        <begin position="38"/>
        <end position="189"/>
    </location>
</feature>
<dbReference type="AlphaFoldDB" id="A0A418YAW5"/>
<dbReference type="GO" id="GO:0035485">
    <property type="term" value="F:adenine/guanine mispair binding"/>
    <property type="evidence" value="ECO:0007669"/>
    <property type="project" value="TreeGrafter"/>
</dbReference>
<dbReference type="InterPro" id="IPR023170">
    <property type="entry name" value="HhH_base_excis_C"/>
</dbReference>
<dbReference type="NCBIfam" id="NF008132">
    <property type="entry name" value="PRK10880.1"/>
    <property type="match status" value="1"/>
</dbReference>
<dbReference type="EMBL" id="QZCH01000029">
    <property type="protein sequence ID" value="RJG40119.1"/>
    <property type="molecule type" value="Genomic_DNA"/>
</dbReference>
<evidence type="ECO:0000256" key="5">
    <source>
        <dbReference type="ARBA" id="ARBA00022023"/>
    </source>
</evidence>
<dbReference type="Pfam" id="PF00730">
    <property type="entry name" value="HhH-GPD"/>
    <property type="match status" value="1"/>
</dbReference>
<evidence type="ECO:0000256" key="9">
    <source>
        <dbReference type="ARBA" id="ARBA00022801"/>
    </source>
</evidence>
<dbReference type="InterPro" id="IPR011257">
    <property type="entry name" value="DNA_glycosylase"/>
</dbReference>
<evidence type="ECO:0000256" key="14">
    <source>
        <dbReference type="RuleBase" id="RU365096"/>
    </source>
</evidence>
<dbReference type="Pfam" id="PF00633">
    <property type="entry name" value="HHH"/>
    <property type="match status" value="1"/>
</dbReference>
<dbReference type="EC" id="3.2.2.31" evidence="4 14"/>
<dbReference type="FunFam" id="1.10.340.30:FF:000002">
    <property type="entry name" value="Adenine DNA glycosylase"/>
    <property type="match status" value="1"/>
</dbReference>
<dbReference type="InterPro" id="IPR044298">
    <property type="entry name" value="MIG/MutY"/>
</dbReference>
<comment type="catalytic activity">
    <reaction evidence="1 14">
        <text>Hydrolyzes free adenine bases from 7,8-dihydro-8-oxoguanine:adenine mismatched double-stranded DNA, leaving an apurinic site.</text>
        <dbReference type="EC" id="3.2.2.31"/>
    </reaction>
</comment>
<dbReference type="SUPFAM" id="SSF55811">
    <property type="entry name" value="Nudix"/>
    <property type="match status" value="1"/>
</dbReference>
<evidence type="ECO:0000256" key="10">
    <source>
        <dbReference type="ARBA" id="ARBA00023004"/>
    </source>
</evidence>
<evidence type="ECO:0000256" key="2">
    <source>
        <dbReference type="ARBA" id="ARBA00002933"/>
    </source>
</evidence>
<dbReference type="InterPro" id="IPR029119">
    <property type="entry name" value="MutY_C"/>
</dbReference>
<keyword evidence="17" id="KW-1185">Reference proteome</keyword>
<reference evidence="16 17" key="1">
    <citation type="submission" date="2018-09" db="EMBL/GenBank/DDBJ databases">
        <authorList>
            <person name="Wang F."/>
        </authorList>
    </citation>
    <scope>NUCLEOTIDE SEQUENCE [LARGE SCALE GENOMIC DNA]</scope>
    <source>
        <strain evidence="16 17">PLHSC7-2</strain>
    </source>
</reference>
<sequence>MHSLFSDKILAWYDQHGRKTLPWQKNKTLYSVWVSEIMLQQTQVTTVIPYFETFMTQFPDVVSLANTPQDEMLHYWSGLGYYARARNLYKAAQVIRDQYQGQFPTDFEQVLALPGIGRSTAGAILSSVLGQHHAILDGNVKRVLARHHAIAGWPGKKPVENALWQRAIEHTPEMRVTDFNQAMMDMGAMICNRSKPQCDACPIADTCVAWAQGEPKAYPHSKPKKQQSVKRARLIIVRDGNKVWLEKRPPAGIWGSLWCFPEAADLTEQQEILKAIGAEQYTEQCLPEFRHTFSHYHFDIQPVLVDVSLWNTRQVMEAKETLWYNLAHPQEIGLAAATSKLLSAPEFEMA</sequence>
<dbReference type="SMART" id="SM00478">
    <property type="entry name" value="ENDO3c"/>
    <property type="match status" value="1"/>
</dbReference>
<dbReference type="InterPro" id="IPR000445">
    <property type="entry name" value="HhH_motif"/>
</dbReference>
<evidence type="ECO:0000256" key="7">
    <source>
        <dbReference type="ARBA" id="ARBA00022723"/>
    </source>
</evidence>
<comment type="similarity">
    <text evidence="3 14">Belongs to the Nth/MutY family.</text>
</comment>
<dbReference type="OrthoDB" id="9802365at2"/>
<dbReference type="InterPro" id="IPR004036">
    <property type="entry name" value="Endonuclease-III-like_CS2"/>
</dbReference>
<keyword evidence="10 14" id="KW-0408">Iron</keyword>
<comment type="caution">
    <text evidence="16">The sequence shown here is derived from an EMBL/GenBank/DDBJ whole genome shotgun (WGS) entry which is preliminary data.</text>
</comment>
<evidence type="ECO:0000256" key="11">
    <source>
        <dbReference type="ARBA" id="ARBA00023014"/>
    </source>
</evidence>
<dbReference type="Gene3D" id="1.10.340.30">
    <property type="entry name" value="Hypothetical protein, domain 2"/>
    <property type="match status" value="1"/>
</dbReference>
<dbReference type="RefSeq" id="WP_119912062.1">
    <property type="nucleotide sequence ID" value="NZ_QZCH01000029.1"/>
</dbReference>
<evidence type="ECO:0000313" key="16">
    <source>
        <dbReference type="EMBL" id="RJG40119.1"/>
    </source>
</evidence>
<evidence type="ECO:0000256" key="1">
    <source>
        <dbReference type="ARBA" id="ARBA00000843"/>
    </source>
</evidence>
<dbReference type="GO" id="GO:0032357">
    <property type="term" value="F:oxidized purine DNA binding"/>
    <property type="evidence" value="ECO:0007669"/>
    <property type="project" value="TreeGrafter"/>
</dbReference>
<dbReference type="GO" id="GO:0046872">
    <property type="term" value="F:metal ion binding"/>
    <property type="evidence" value="ECO:0007669"/>
    <property type="project" value="UniProtKB-UniRule"/>
</dbReference>
<dbReference type="GO" id="GO:0051539">
    <property type="term" value="F:4 iron, 4 sulfur cluster binding"/>
    <property type="evidence" value="ECO:0007669"/>
    <property type="project" value="UniProtKB-UniRule"/>
</dbReference>
<keyword evidence="7" id="KW-0479">Metal-binding</keyword>
<organism evidence="16 17">
    <name type="scientific">Motilimonas pumila</name>
    <dbReference type="NCBI Taxonomy" id="2303987"/>
    <lineage>
        <taxon>Bacteria</taxon>
        <taxon>Pseudomonadati</taxon>
        <taxon>Pseudomonadota</taxon>
        <taxon>Gammaproteobacteria</taxon>
        <taxon>Alteromonadales</taxon>
        <taxon>Alteromonadales genera incertae sedis</taxon>
        <taxon>Motilimonas</taxon>
    </lineage>
</organism>
<proteinExistence type="inferred from homology"/>
<evidence type="ECO:0000256" key="8">
    <source>
        <dbReference type="ARBA" id="ARBA00022763"/>
    </source>
</evidence>
<dbReference type="PANTHER" id="PTHR42944">
    <property type="entry name" value="ADENINE DNA GLYCOSYLASE"/>
    <property type="match status" value="1"/>
</dbReference>
<accession>A0A418YAW5</accession>
<evidence type="ECO:0000259" key="15">
    <source>
        <dbReference type="SMART" id="SM00478"/>
    </source>
</evidence>
<dbReference type="InterPro" id="IPR005760">
    <property type="entry name" value="A/G_AdeGlyc_MutY"/>
</dbReference>
<dbReference type="PROSITE" id="PS01155">
    <property type="entry name" value="ENDONUCLEASE_III_2"/>
    <property type="match status" value="1"/>
</dbReference>
<keyword evidence="6" id="KW-0004">4Fe-4S</keyword>
<evidence type="ECO:0000256" key="12">
    <source>
        <dbReference type="ARBA" id="ARBA00023204"/>
    </source>
</evidence>
<dbReference type="Pfam" id="PF14815">
    <property type="entry name" value="NUDIX_4"/>
    <property type="match status" value="1"/>
</dbReference>
<reference evidence="16 17" key="2">
    <citation type="submission" date="2019-01" db="EMBL/GenBank/DDBJ databases">
        <title>Motilimonas pumilus sp. nov., isolated from the gut of sea cucumber (Apostichopus japonicus).</title>
        <authorList>
            <person name="Wang F.-Q."/>
            <person name="Ren L.-H."/>
            <person name="Lin Y.-W."/>
            <person name="Sun G.-H."/>
            <person name="Du Z.-J."/>
            <person name="Zhao J.-X."/>
            <person name="Liu X.-J."/>
            <person name="Liu L.-J."/>
        </authorList>
    </citation>
    <scope>NUCLEOTIDE SEQUENCE [LARGE SCALE GENOMIC DNA]</scope>
    <source>
        <strain evidence="16 17">PLHSC7-2</strain>
    </source>
</reference>
<dbReference type="GO" id="GO:0006284">
    <property type="term" value="P:base-excision repair"/>
    <property type="evidence" value="ECO:0007669"/>
    <property type="project" value="UniProtKB-UniRule"/>
</dbReference>
<keyword evidence="13 14" id="KW-0326">Glycosidase</keyword>
<evidence type="ECO:0000256" key="4">
    <source>
        <dbReference type="ARBA" id="ARBA00012045"/>
    </source>
</evidence>
<protein>
    <recommendedName>
        <fullName evidence="5 14">Adenine DNA glycosylase</fullName>
        <ecNumber evidence="4 14">3.2.2.31</ecNumber>
    </recommendedName>
</protein>
<dbReference type="InterPro" id="IPR003265">
    <property type="entry name" value="HhH-GPD_domain"/>
</dbReference>
<dbReference type="CDD" id="cd00056">
    <property type="entry name" value="ENDO3c"/>
    <property type="match status" value="1"/>
</dbReference>
<dbReference type="Gene3D" id="3.90.79.10">
    <property type="entry name" value="Nucleoside Triphosphate Pyrophosphohydrolase"/>
    <property type="match status" value="1"/>
</dbReference>
<keyword evidence="8 14" id="KW-0227">DNA damage</keyword>
<dbReference type="CDD" id="cd03431">
    <property type="entry name" value="NUDIX_DNA_Glycosylase_C-MutY"/>
    <property type="match status" value="1"/>
</dbReference>
<keyword evidence="11" id="KW-0411">Iron-sulfur</keyword>
<dbReference type="InterPro" id="IPR015797">
    <property type="entry name" value="NUDIX_hydrolase-like_dom_sf"/>
</dbReference>
<gene>
    <name evidence="16" type="ORF">D1Z90_17360</name>
</gene>
<dbReference type="InterPro" id="IPR003651">
    <property type="entry name" value="Endonuclease3_FeS-loop_motif"/>
</dbReference>
<evidence type="ECO:0000256" key="13">
    <source>
        <dbReference type="ARBA" id="ARBA00023295"/>
    </source>
</evidence>
<keyword evidence="12" id="KW-0234">DNA repair</keyword>
<name>A0A418YAW5_9GAMM</name>
<dbReference type="NCBIfam" id="TIGR01084">
    <property type="entry name" value="mutY"/>
    <property type="match status" value="1"/>
</dbReference>
<dbReference type="GO" id="GO:0034039">
    <property type="term" value="F:8-oxo-7,8-dihydroguanine DNA N-glycosylase activity"/>
    <property type="evidence" value="ECO:0007669"/>
    <property type="project" value="TreeGrafter"/>
</dbReference>
<dbReference type="GO" id="GO:0000701">
    <property type="term" value="F:purine-specific mismatch base pair DNA N-glycosylase activity"/>
    <property type="evidence" value="ECO:0007669"/>
    <property type="project" value="UniProtKB-EC"/>
</dbReference>
<comment type="cofactor">
    <cofactor evidence="14">
        <name>[4Fe-4S] cluster</name>
        <dbReference type="ChEBI" id="CHEBI:49883"/>
    </cofactor>
    <text evidence="14">Binds 1 [4Fe-4S] cluster.</text>
</comment>
<evidence type="ECO:0000256" key="6">
    <source>
        <dbReference type="ARBA" id="ARBA00022485"/>
    </source>
</evidence>
<evidence type="ECO:0000313" key="17">
    <source>
        <dbReference type="Proteomes" id="UP000283255"/>
    </source>
</evidence>
<dbReference type="PANTHER" id="PTHR42944:SF1">
    <property type="entry name" value="ADENINE DNA GLYCOSYLASE"/>
    <property type="match status" value="1"/>
</dbReference>
<dbReference type="SUPFAM" id="SSF48150">
    <property type="entry name" value="DNA-glycosylase"/>
    <property type="match status" value="1"/>
</dbReference>
<evidence type="ECO:0000256" key="3">
    <source>
        <dbReference type="ARBA" id="ARBA00008343"/>
    </source>
</evidence>